<accession>A0A6I4UW27</accession>
<keyword evidence="4" id="KW-0597">Phosphoprotein</keyword>
<keyword evidence="5" id="KW-0808">Transferase</keyword>
<dbReference type="Pfam" id="PF08447">
    <property type="entry name" value="PAS_3"/>
    <property type="match status" value="1"/>
</dbReference>
<protein>
    <recommendedName>
        <fullName evidence="3">histidine kinase</fullName>
        <ecNumber evidence="3">2.7.13.3</ecNumber>
    </recommendedName>
</protein>
<keyword evidence="12 13" id="KW-0472">Membrane</keyword>
<dbReference type="SMART" id="SM00911">
    <property type="entry name" value="HWE_HK"/>
    <property type="match status" value="1"/>
</dbReference>
<dbReference type="PANTHER" id="PTHR41523">
    <property type="entry name" value="TWO-COMPONENT SYSTEM SENSOR PROTEIN"/>
    <property type="match status" value="1"/>
</dbReference>
<dbReference type="Gene3D" id="3.30.565.10">
    <property type="entry name" value="Histidine kinase-like ATPase, C-terminal domain"/>
    <property type="match status" value="1"/>
</dbReference>
<comment type="catalytic activity">
    <reaction evidence="1">
        <text>ATP + protein L-histidine = ADP + protein N-phospho-L-histidine.</text>
        <dbReference type="EC" id="2.7.13.3"/>
    </reaction>
</comment>
<dbReference type="GO" id="GO:0004673">
    <property type="term" value="F:protein histidine kinase activity"/>
    <property type="evidence" value="ECO:0007669"/>
    <property type="project" value="UniProtKB-EC"/>
</dbReference>
<dbReference type="Pfam" id="PF13493">
    <property type="entry name" value="DUF4118"/>
    <property type="match status" value="1"/>
</dbReference>
<dbReference type="InterPro" id="IPR011102">
    <property type="entry name" value="Sig_transdc_His_kinase_HWE"/>
</dbReference>
<evidence type="ECO:0000256" key="13">
    <source>
        <dbReference type="SAM" id="Phobius"/>
    </source>
</evidence>
<sequence>MKRYGGAVGIAATAILLRIALDPFLEGVQFITFFPAAALAGHLYGRRAGMLAVLLCGFAGWYFFVGPHGSFLIRTAPQAVTLFLYFTIASALAVGSDMLRRGAEREHLAKLALEEQRDVAEEVKQRFRRSEARLLLAQRAARAVAWEWDFETDSIRWSDLKTLHELAGDDLDWVTGFEQWCSRIHPDDLDAHLKEAAAAVEAGRGILECRIIKDGEVRWIEATGEVVERARDGSPLKMTGITLDATERRLAQQHQQLLINELNHRVKNTLAVVQSLARQTFKAAATGEARAAFEGRLQSLARAHDALTRRNWDGVSLAEVVGAATSPFQSGADGFAVDGPELQIRSEPAISLAMAFHELATNAAKYGALSVPGGAVEVRWRVDENVPEPLLKIRWRESGGPAIAPPVRRGFGSRLLERGLATELGGRVEVLFIPEGVSCEIDAPFTRLVRSDKMPGASSAGEAGAL</sequence>
<evidence type="ECO:0000313" key="15">
    <source>
        <dbReference type="EMBL" id="MXP42074.1"/>
    </source>
</evidence>
<evidence type="ECO:0000256" key="11">
    <source>
        <dbReference type="ARBA" id="ARBA00023012"/>
    </source>
</evidence>
<evidence type="ECO:0000256" key="6">
    <source>
        <dbReference type="ARBA" id="ARBA00022692"/>
    </source>
</evidence>
<dbReference type="InterPro" id="IPR038318">
    <property type="entry name" value="KdpD_sf"/>
</dbReference>
<evidence type="ECO:0000256" key="2">
    <source>
        <dbReference type="ARBA" id="ARBA00004141"/>
    </source>
</evidence>
<dbReference type="Gene3D" id="2.10.70.100">
    <property type="match status" value="1"/>
</dbReference>
<feature type="transmembrane region" description="Helical" evidence="13">
    <location>
        <begin position="5"/>
        <end position="21"/>
    </location>
</feature>
<keyword evidence="16" id="KW-1185">Reference proteome</keyword>
<dbReference type="Gene3D" id="3.30.450.20">
    <property type="entry name" value="PAS domain"/>
    <property type="match status" value="1"/>
</dbReference>
<feature type="transmembrane region" description="Helical" evidence="13">
    <location>
        <begin position="79"/>
        <end position="99"/>
    </location>
</feature>
<evidence type="ECO:0000256" key="7">
    <source>
        <dbReference type="ARBA" id="ARBA00022741"/>
    </source>
</evidence>
<dbReference type="Proteomes" id="UP000469159">
    <property type="component" value="Unassembled WGS sequence"/>
</dbReference>
<evidence type="ECO:0000259" key="14">
    <source>
        <dbReference type="SMART" id="SM00911"/>
    </source>
</evidence>
<feature type="transmembrane region" description="Helical" evidence="13">
    <location>
        <begin position="51"/>
        <end position="73"/>
    </location>
</feature>
<evidence type="ECO:0000256" key="1">
    <source>
        <dbReference type="ARBA" id="ARBA00000085"/>
    </source>
</evidence>
<keyword evidence="10 13" id="KW-1133">Transmembrane helix</keyword>
<organism evidence="15 16">
    <name type="scientific">Croceibacterium soli</name>
    <dbReference type="NCBI Taxonomy" id="1739690"/>
    <lineage>
        <taxon>Bacteria</taxon>
        <taxon>Pseudomonadati</taxon>
        <taxon>Pseudomonadota</taxon>
        <taxon>Alphaproteobacteria</taxon>
        <taxon>Sphingomonadales</taxon>
        <taxon>Erythrobacteraceae</taxon>
        <taxon>Croceibacterium</taxon>
    </lineage>
</organism>
<reference evidence="15 16" key="1">
    <citation type="submission" date="2019-12" db="EMBL/GenBank/DDBJ databases">
        <title>Genomic-based taxomic classification of the family Erythrobacteraceae.</title>
        <authorList>
            <person name="Xu L."/>
        </authorList>
    </citation>
    <scope>NUCLEOTIDE SEQUENCE [LARGE SCALE GENOMIC DNA]</scope>
    <source>
        <strain evidence="15 16">MCCC 1K02066</strain>
    </source>
</reference>
<dbReference type="InterPro" id="IPR036890">
    <property type="entry name" value="HATPase_C_sf"/>
</dbReference>
<keyword evidence="11" id="KW-0902">Two-component regulatory system</keyword>
<keyword evidence="6 13" id="KW-0812">Transmembrane</keyword>
<evidence type="ECO:0000256" key="10">
    <source>
        <dbReference type="ARBA" id="ARBA00022989"/>
    </source>
</evidence>
<dbReference type="GO" id="GO:0005524">
    <property type="term" value="F:ATP binding"/>
    <property type="evidence" value="ECO:0007669"/>
    <property type="project" value="UniProtKB-KW"/>
</dbReference>
<keyword evidence="9" id="KW-0067">ATP-binding</keyword>
<keyword evidence="8" id="KW-0418">Kinase</keyword>
<evidence type="ECO:0000256" key="9">
    <source>
        <dbReference type="ARBA" id="ARBA00022840"/>
    </source>
</evidence>
<dbReference type="GO" id="GO:0016020">
    <property type="term" value="C:membrane"/>
    <property type="evidence" value="ECO:0007669"/>
    <property type="project" value="UniProtKB-SubCell"/>
</dbReference>
<name>A0A6I4UW27_9SPHN</name>
<evidence type="ECO:0000313" key="16">
    <source>
        <dbReference type="Proteomes" id="UP000469159"/>
    </source>
</evidence>
<keyword evidence="7" id="KW-0547">Nucleotide-binding</keyword>
<evidence type="ECO:0000256" key="8">
    <source>
        <dbReference type="ARBA" id="ARBA00022777"/>
    </source>
</evidence>
<dbReference type="Pfam" id="PF07536">
    <property type="entry name" value="HWE_HK"/>
    <property type="match status" value="1"/>
</dbReference>
<dbReference type="AlphaFoldDB" id="A0A6I4UW27"/>
<evidence type="ECO:0000256" key="12">
    <source>
        <dbReference type="ARBA" id="ARBA00023136"/>
    </source>
</evidence>
<comment type="subcellular location">
    <subcellularLocation>
        <location evidence="2">Membrane</location>
        <topology evidence="2">Multi-pass membrane protein</topology>
    </subcellularLocation>
</comment>
<evidence type="ECO:0000256" key="3">
    <source>
        <dbReference type="ARBA" id="ARBA00012438"/>
    </source>
</evidence>
<dbReference type="OrthoDB" id="136506at2"/>
<dbReference type="PANTHER" id="PTHR41523:SF7">
    <property type="entry name" value="HISTIDINE KINASE"/>
    <property type="match status" value="1"/>
</dbReference>
<dbReference type="InterPro" id="IPR013655">
    <property type="entry name" value="PAS_fold_3"/>
</dbReference>
<dbReference type="InterPro" id="IPR035965">
    <property type="entry name" value="PAS-like_dom_sf"/>
</dbReference>
<dbReference type="EMBL" id="WTYK01000005">
    <property type="protein sequence ID" value="MXP42074.1"/>
    <property type="molecule type" value="Genomic_DNA"/>
</dbReference>
<dbReference type="RefSeq" id="WP_160746927.1">
    <property type="nucleotide sequence ID" value="NZ_WTYK01000005.1"/>
</dbReference>
<dbReference type="EC" id="2.7.13.3" evidence="3"/>
<evidence type="ECO:0000256" key="4">
    <source>
        <dbReference type="ARBA" id="ARBA00022553"/>
    </source>
</evidence>
<proteinExistence type="predicted"/>
<dbReference type="Gene3D" id="1.20.120.620">
    <property type="entry name" value="Backbone structure of the membrane domain of e. Coli histidine kinase receptor kdpd"/>
    <property type="match status" value="1"/>
</dbReference>
<dbReference type="InterPro" id="IPR025201">
    <property type="entry name" value="KdpD_TM"/>
</dbReference>
<dbReference type="GO" id="GO:0000160">
    <property type="term" value="P:phosphorelay signal transduction system"/>
    <property type="evidence" value="ECO:0007669"/>
    <property type="project" value="UniProtKB-KW"/>
</dbReference>
<dbReference type="SUPFAM" id="SSF55785">
    <property type="entry name" value="PYP-like sensor domain (PAS domain)"/>
    <property type="match status" value="1"/>
</dbReference>
<feature type="domain" description="Signal transduction histidine kinase HWE region" evidence="14">
    <location>
        <begin position="261"/>
        <end position="341"/>
    </location>
</feature>
<gene>
    <name evidence="15" type="ORF">GRI75_10520</name>
</gene>
<evidence type="ECO:0000256" key="5">
    <source>
        <dbReference type="ARBA" id="ARBA00022679"/>
    </source>
</evidence>
<comment type="caution">
    <text evidence="15">The sequence shown here is derived from an EMBL/GenBank/DDBJ whole genome shotgun (WGS) entry which is preliminary data.</text>
</comment>